<reference evidence="2" key="2">
    <citation type="journal article" date="2020" name="Microbiol. Resour. Announc.">
        <title>Draft Genome Sequences of 10 Strains of Pseudomonas syringae pv. actinidiae Biovar 1, a Major Kiwifruit Bacterial Canker Pathogen in Japan.</title>
        <authorList>
            <person name="Fujikawa T."/>
            <person name="Hatomi H."/>
            <person name="Sawada H."/>
        </authorList>
    </citation>
    <scope>NUCLEOTIDE SEQUENCE</scope>
    <source>
        <strain evidence="2">MAFF211981</strain>
        <strain evidence="3">MAFF211983</strain>
    </source>
</reference>
<dbReference type="AlphaFoldDB" id="A0A2V0QUR3"/>
<evidence type="ECO:0000313" key="2">
    <source>
        <dbReference type="EMBL" id="QKZ25976.1"/>
    </source>
</evidence>
<evidence type="ECO:0000313" key="4">
    <source>
        <dbReference type="Proteomes" id="UP000247480"/>
    </source>
</evidence>
<dbReference type="EMBL" id="BGJZ01000330">
    <property type="protein sequence ID" value="GBH12972.1"/>
    <property type="molecule type" value="Genomic_DNA"/>
</dbReference>
<proteinExistence type="predicted"/>
<dbReference type="SUPFAM" id="SSF52540">
    <property type="entry name" value="P-loop containing nucleoside triphosphate hydrolases"/>
    <property type="match status" value="1"/>
</dbReference>
<dbReference type="Proteomes" id="UP000247480">
    <property type="component" value="Unassembled WGS sequence"/>
</dbReference>
<dbReference type="EMBL" id="MT551018">
    <property type="protein sequence ID" value="QKZ26021.1"/>
    <property type="molecule type" value="Genomic_DNA"/>
</dbReference>
<sequence length="450" mass="50871">MTGGLLVRKNENTRLSLLKANEKKLRATILSLFPEEAVAIAGWTANRLPVGWVLSGPRCGTSAFKAALAKHPECLALAGEHRMFFTLNELNYPHTKANRESSLSTLDRKSKDDIKQMMLLLASCGDALVEPDSREVLRYAWEWAYRLPLQWTTIDFDPAVVVSAVQQATDIYLEGGTRDLSVLDGLVLDKLTTVYPTIDCAYYDLPGKSSASASHWSTYKEKNNGPIIEISPYVIPRPRQLKTASVNVKSLLLKASSDPFRINAMRSLFAEHEVRVVRLSRNPLSSINGLMDGWLHHCFWQHDLSTELGEDHPLSGWCFDLFEDWKQTAGSMSLVEVCSAQWLEPNKLIAQAVRSKAANEEWRDFKFEDFVRSENSQIFMLKNAAEFLFGTGDYFIVEQFVAPSVNVTEPHKPSRWQKRSEVLMPLLQSTQIIDLARAQGYEVEKLSDWI</sequence>
<name>A0A2V0QUR3_PSESF</name>
<evidence type="ECO:0000313" key="3">
    <source>
        <dbReference type="EMBL" id="QKZ26021.1"/>
    </source>
</evidence>
<dbReference type="InterPro" id="IPR027417">
    <property type="entry name" value="P-loop_NTPase"/>
</dbReference>
<evidence type="ECO:0000313" key="1">
    <source>
        <dbReference type="EMBL" id="GBH12972.1"/>
    </source>
</evidence>
<accession>A0A2V0QUR3</accession>
<dbReference type="Gene3D" id="3.40.50.300">
    <property type="entry name" value="P-loop containing nucleotide triphosphate hydrolases"/>
    <property type="match status" value="1"/>
</dbReference>
<protein>
    <submittedName>
        <fullName evidence="1">Cation transport ATPase</fullName>
    </submittedName>
</protein>
<dbReference type="EMBL" id="MT551016">
    <property type="protein sequence ID" value="QKZ25976.1"/>
    <property type="molecule type" value="Genomic_DNA"/>
</dbReference>
<organism evidence="1 4">
    <name type="scientific">Pseudomonas syringae pv. actinidiae</name>
    <dbReference type="NCBI Taxonomy" id="103796"/>
    <lineage>
        <taxon>Bacteria</taxon>
        <taxon>Pseudomonadati</taxon>
        <taxon>Pseudomonadota</taxon>
        <taxon>Gammaproteobacteria</taxon>
        <taxon>Pseudomonadales</taxon>
        <taxon>Pseudomonadaceae</taxon>
        <taxon>Pseudomonas</taxon>
        <taxon>Pseudomonas syringae</taxon>
    </lineage>
</organism>
<reference evidence="1 4" key="1">
    <citation type="submission" date="2018-04" db="EMBL/GenBank/DDBJ databases">
        <title>Draft genome sequence of Pseudomonas syringae pv. actinidiae biovar 1 strains isolated from kiwifruit in Kagawa prefecture.</title>
        <authorList>
            <person name="Tabuchi M."/>
            <person name="Saito M."/>
            <person name="Fujiwara S."/>
            <person name="Sasa N."/>
            <person name="Akimitsu K."/>
            <person name="Gomi K."/>
            <person name="Konishi-Sugita S."/>
            <person name="Hamano K."/>
            <person name="Kataoka I."/>
        </authorList>
    </citation>
    <scope>NUCLEOTIDE SEQUENCE [LARGE SCALE GENOMIC DNA]</scope>
    <source>
        <strain evidence="1 4">MAFF212206</strain>
    </source>
</reference>
<gene>
    <name evidence="1" type="ORF">KPSA1_06449</name>
</gene>
<dbReference type="RefSeq" id="WP_110459749.1">
    <property type="nucleotide sequence ID" value="NZ_AP019411.1"/>
</dbReference>